<evidence type="ECO:0000313" key="2">
    <source>
        <dbReference type="EMBL" id="GAA4898550.1"/>
    </source>
</evidence>
<dbReference type="PANTHER" id="PTHR35004:SF6">
    <property type="entry name" value="TRANSPOSASE"/>
    <property type="match status" value="1"/>
</dbReference>
<dbReference type="Pfam" id="PF13011">
    <property type="entry name" value="LZ_Tnp_IS481"/>
    <property type="match status" value="1"/>
</dbReference>
<dbReference type="SUPFAM" id="SSF53098">
    <property type="entry name" value="Ribonuclease H-like"/>
    <property type="match status" value="1"/>
</dbReference>
<dbReference type="InterPro" id="IPR047656">
    <property type="entry name" value="IS481-like_transpos"/>
</dbReference>
<dbReference type="InterPro" id="IPR036397">
    <property type="entry name" value="RNaseH_sf"/>
</dbReference>
<organism evidence="2 3">
    <name type="scientific">Actinomycetospora straminea</name>
    <dbReference type="NCBI Taxonomy" id="663607"/>
    <lineage>
        <taxon>Bacteria</taxon>
        <taxon>Bacillati</taxon>
        <taxon>Actinomycetota</taxon>
        <taxon>Actinomycetes</taxon>
        <taxon>Pseudonocardiales</taxon>
        <taxon>Pseudonocardiaceae</taxon>
        <taxon>Actinomycetospora</taxon>
    </lineage>
</organism>
<dbReference type="Proteomes" id="UP001500457">
    <property type="component" value="Unassembled WGS sequence"/>
</dbReference>
<accession>A0ABP9FL04</accession>
<dbReference type="InterPro" id="IPR009057">
    <property type="entry name" value="Homeodomain-like_sf"/>
</dbReference>
<comment type="caution">
    <text evidence="2">The sequence shown here is derived from an EMBL/GenBank/DDBJ whole genome shotgun (WGS) entry which is preliminary data.</text>
</comment>
<dbReference type="InterPro" id="IPR012337">
    <property type="entry name" value="RNaseH-like_sf"/>
</dbReference>
<reference evidence="3" key="1">
    <citation type="journal article" date="2019" name="Int. J. Syst. Evol. Microbiol.">
        <title>The Global Catalogue of Microorganisms (GCM) 10K type strain sequencing project: providing services to taxonomists for standard genome sequencing and annotation.</title>
        <authorList>
            <consortium name="The Broad Institute Genomics Platform"/>
            <consortium name="The Broad Institute Genome Sequencing Center for Infectious Disease"/>
            <person name="Wu L."/>
            <person name="Ma J."/>
        </authorList>
    </citation>
    <scope>NUCLEOTIDE SEQUENCE [LARGE SCALE GENOMIC DNA]</scope>
    <source>
        <strain evidence="3">JCM 17983</strain>
    </source>
</reference>
<gene>
    <name evidence="2" type="ORF">GCM10023203_61230</name>
</gene>
<dbReference type="Pfam" id="PF13683">
    <property type="entry name" value="rve_3"/>
    <property type="match status" value="1"/>
</dbReference>
<feature type="domain" description="Integrase catalytic" evidence="1">
    <location>
        <begin position="136"/>
        <end position="320"/>
    </location>
</feature>
<dbReference type="NCBIfam" id="NF033577">
    <property type="entry name" value="transpos_IS481"/>
    <property type="match status" value="1"/>
</dbReference>
<evidence type="ECO:0000259" key="1">
    <source>
        <dbReference type="PROSITE" id="PS50994"/>
    </source>
</evidence>
<dbReference type="InterPro" id="IPR001584">
    <property type="entry name" value="Integrase_cat-core"/>
</dbReference>
<dbReference type="SUPFAM" id="SSF46689">
    <property type="entry name" value="Homeodomain-like"/>
    <property type="match status" value="1"/>
</dbReference>
<evidence type="ECO:0000313" key="3">
    <source>
        <dbReference type="Proteomes" id="UP001500457"/>
    </source>
</evidence>
<dbReference type="PANTHER" id="PTHR35004">
    <property type="entry name" value="TRANSPOSASE RV3428C-RELATED"/>
    <property type="match status" value="1"/>
</dbReference>
<dbReference type="EMBL" id="BAABHQ010000050">
    <property type="protein sequence ID" value="GAA4898550.1"/>
    <property type="molecule type" value="Genomic_DNA"/>
</dbReference>
<dbReference type="PROSITE" id="PS50994">
    <property type="entry name" value="INTEGRASE"/>
    <property type="match status" value="1"/>
</dbReference>
<proteinExistence type="predicted"/>
<name>A0ABP9FL04_9PSEU</name>
<dbReference type="InterPro" id="IPR024967">
    <property type="entry name" value="DNA-bd_IS481-type"/>
</dbReference>
<protein>
    <submittedName>
        <fullName evidence="2">IS481 family transposase</fullName>
    </submittedName>
</protein>
<keyword evidence="3" id="KW-1185">Reference proteome</keyword>
<dbReference type="RefSeq" id="WP_274235317.1">
    <property type="nucleotide sequence ID" value="NZ_BAABHQ010000050.1"/>
</dbReference>
<sequence>MHANARLTLHGRLLLVSRVRLEGRPKAHVAAELGVSRQCAHRWVERYDREGLAGLADRSSRPHRQPRRTPAEVEARVLAARDKEQTGPATLAVSTGVPARTISRILVRYQVPRLADCDPVTGEPIRAGRSSDQRYEHPEPGDLVHIDVKKLGRIPDGGGWRVHGRGQVLNHDARVGFDYIHAMVDDHSRLAYAEVLPDEKGATCAGFLTRAAAAFAAAGITRIDRVLTDNARNYRGCHAFAAAVGELGAVQKFIRPHCPWTNGKVERFNRTLAREWAYRRPYLTNHDRTLALQGWLDYYNTRRPHTACANRPPTSRLSPT</sequence>
<dbReference type="Gene3D" id="3.30.420.10">
    <property type="entry name" value="Ribonuclease H-like superfamily/Ribonuclease H"/>
    <property type="match status" value="1"/>
</dbReference>